<evidence type="ECO:0000313" key="8">
    <source>
        <dbReference type="Proteomes" id="UP000680116"/>
    </source>
</evidence>
<keyword evidence="1" id="KW-0479">Metal-binding</keyword>
<dbReference type="CDD" id="cd01300">
    <property type="entry name" value="YtcJ_like"/>
    <property type="match status" value="1"/>
</dbReference>
<accession>A0ABM8UE34</accession>
<keyword evidence="4" id="KW-0732">Signal</keyword>
<dbReference type="GO" id="GO:0016787">
    <property type="term" value="F:hydrolase activity"/>
    <property type="evidence" value="ECO:0007669"/>
    <property type="project" value="UniProtKB-KW"/>
</dbReference>
<keyword evidence="3" id="KW-0862">Zinc</keyword>
<dbReference type="PANTHER" id="PTHR22642">
    <property type="entry name" value="IMIDAZOLONEPROPIONASE"/>
    <property type="match status" value="1"/>
</dbReference>
<dbReference type="Gene3D" id="3.10.310.70">
    <property type="match status" value="1"/>
</dbReference>
<evidence type="ECO:0000313" key="7">
    <source>
        <dbReference type="EMBL" id="CAG4971036.1"/>
    </source>
</evidence>
<dbReference type="SUPFAM" id="SSF51556">
    <property type="entry name" value="Metallo-dependent hydrolases"/>
    <property type="match status" value="1"/>
</dbReference>
<keyword evidence="2 7" id="KW-0378">Hydrolase</keyword>
<protein>
    <submittedName>
        <fullName evidence="7">N-substituted formamide deformylase</fullName>
        <ecNumber evidence="7">3.5.1.91</ecNumber>
    </submittedName>
</protein>
<dbReference type="PANTHER" id="PTHR22642:SF2">
    <property type="entry name" value="PROTEIN LONG AFTER FAR-RED 3"/>
    <property type="match status" value="1"/>
</dbReference>
<name>A0ABM8UE34_9GAMM</name>
<dbReference type="InterPro" id="IPR033932">
    <property type="entry name" value="YtcJ-like"/>
</dbReference>
<evidence type="ECO:0000256" key="1">
    <source>
        <dbReference type="ARBA" id="ARBA00022723"/>
    </source>
</evidence>
<dbReference type="InterPro" id="IPR032466">
    <property type="entry name" value="Metal_Hydrolase"/>
</dbReference>
<feature type="chain" id="PRO_5045468793" evidence="4">
    <location>
        <begin position="28"/>
        <end position="564"/>
    </location>
</feature>
<evidence type="ECO:0000259" key="5">
    <source>
        <dbReference type="Pfam" id="PF07969"/>
    </source>
</evidence>
<evidence type="ECO:0000256" key="2">
    <source>
        <dbReference type="ARBA" id="ARBA00022801"/>
    </source>
</evidence>
<evidence type="ECO:0000256" key="3">
    <source>
        <dbReference type="ARBA" id="ARBA00022833"/>
    </source>
</evidence>
<dbReference type="InterPro" id="IPR054418">
    <property type="entry name" value="MQNX/HUTI_composite_N"/>
</dbReference>
<dbReference type="EC" id="3.5.1.91" evidence="7"/>
<keyword evidence="8" id="KW-1185">Reference proteome</keyword>
<gene>
    <name evidence="7" type="primary">nfdA</name>
    <name evidence="7" type="ORF">LYB30171_00876</name>
</gene>
<dbReference type="RefSeq" id="WP_251370656.1">
    <property type="nucleotide sequence ID" value="NZ_OU015430.1"/>
</dbReference>
<reference evidence="7 8" key="1">
    <citation type="submission" date="2021-04" db="EMBL/GenBank/DDBJ databases">
        <authorList>
            <person name="Rodrigo-Torres L."/>
            <person name="Arahal R. D."/>
            <person name="Lucena T."/>
        </authorList>
    </citation>
    <scope>NUCLEOTIDE SEQUENCE [LARGE SCALE GENOMIC DNA]</scope>
    <source>
        <strain evidence="7 8">CECT 30171</strain>
    </source>
</reference>
<dbReference type="Pfam" id="PF22039">
    <property type="entry name" value="HUTI_composite_bact"/>
    <property type="match status" value="1"/>
</dbReference>
<dbReference type="SUPFAM" id="SSF51338">
    <property type="entry name" value="Composite domain of metallo-dependent hydrolases"/>
    <property type="match status" value="1"/>
</dbReference>
<dbReference type="Gene3D" id="3.20.20.140">
    <property type="entry name" value="Metal-dependent hydrolases"/>
    <property type="match status" value="1"/>
</dbReference>
<proteinExistence type="predicted"/>
<feature type="domain" description="Amidohydrolase 3" evidence="5">
    <location>
        <begin position="79"/>
        <end position="561"/>
    </location>
</feature>
<feature type="signal peptide" evidence="4">
    <location>
        <begin position="1"/>
        <end position="27"/>
    </location>
</feature>
<sequence>MRNTRGQAPAVLLAALMSVALAAPALANDGVTLLSAARIHTMDPARPQAGAMAYDRDGTIVAVGTREDLLARYPAATQIDAGNATVIPGLIDAHGHVAGLGQSQMQADLVGAGSKEEVLRRLRAFAADLPDGAWLLGRGWDQNDWPERTFPTAADLDAAFPRRPVWLTRIDGHAGWANSAAIAAAEAAGGRDLSGDWQPDGGRIVRGANGQPSGIFVDAAMAQVDSAMPGTDAEAAERALAVGMQLAVEHGLTGVHDAGVSLQQLRAYQALADRGEMPLRVYAMADGDGEALAWLCSNGPYEHPDGRLQMRAVKLYVDGALGSRGAALIEDYSDDAGNDGLLLMTPDQLVDTAARAKGCGVQVATHAIGDRGNRVVLDAFEQVLGRDAGTDHRWRVEHAQILTAADIPRFAALGVVASMQPTHATSDMPWAADRVGPDRIQWAYAWRKLRDAGARLALGSDFPVESVDPRLGLHAAVTRRNAQEAPAGGWMPQEKLTAWEAMRGFTRDAAHAGFAEDHVGSLAVGQRADFVLLAQDPLAVEPHQLDELEVLATYVDGEAVYRRP</sequence>
<dbReference type="Proteomes" id="UP000680116">
    <property type="component" value="Chromosome"/>
</dbReference>
<organism evidence="7 8">
    <name type="scientific">Novilysobacter luteus</name>
    <dbReference type="NCBI Taxonomy" id="2822368"/>
    <lineage>
        <taxon>Bacteria</taxon>
        <taxon>Pseudomonadati</taxon>
        <taxon>Pseudomonadota</taxon>
        <taxon>Gammaproteobacteria</taxon>
        <taxon>Lysobacterales</taxon>
        <taxon>Lysobacteraceae</taxon>
        <taxon>Novilysobacter</taxon>
    </lineage>
</organism>
<dbReference type="InterPro" id="IPR011059">
    <property type="entry name" value="Metal-dep_hydrolase_composite"/>
</dbReference>
<dbReference type="Gene3D" id="2.30.40.10">
    <property type="entry name" value="Urease, subunit C, domain 1"/>
    <property type="match status" value="1"/>
</dbReference>
<feature type="domain" description="Aminodeoxyfutalosine deaminase/Imidazolonepropionase-like composite" evidence="6">
    <location>
        <begin position="56"/>
        <end position="76"/>
    </location>
</feature>
<evidence type="ECO:0000259" key="6">
    <source>
        <dbReference type="Pfam" id="PF22039"/>
    </source>
</evidence>
<dbReference type="EMBL" id="OU015430">
    <property type="protein sequence ID" value="CAG4971036.1"/>
    <property type="molecule type" value="Genomic_DNA"/>
</dbReference>
<evidence type="ECO:0000256" key="4">
    <source>
        <dbReference type="SAM" id="SignalP"/>
    </source>
</evidence>
<dbReference type="InterPro" id="IPR013108">
    <property type="entry name" value="Amidohydro_3"/>
</dbReference>
<dbReference type="Pfam" id="PF07969">
    <property type="entry name" value="Amidohydro_3"/>
    <property type="match status" value="1"/>
</dbReference>